<accession>A0AAN6XDA3</accession>
<protein>
    <submittedName>
        <fullName evidence="1">Uncharacterized protein</fullName>
    </submittedName>
</protein>
<organism evidence="1 2">
    <name type="scientific">Triangularia verruculosa</name>
    <dbReference type="NCBI Taxonomy" id="2587418"/>
    <lineage>
        <taxon>Eukaryota</taxon>
        <taxon>Fungi</taxon>
        <taxon>Dikarya</taxon>
        <taxon>Ascomycota</taxon>
        <taxon>Pezizomycotina</taxon>
        <taxon>Sordariomycetes</taxon>
        <taxon>Sordariomycetidae</taxon>
        <taxon>Sordariales</taxon>
        <taxon>Podosporaceae</taxon>
        <taxon>Triangularia</taxon>
    </lineage>
</organism>
<evidence type="ECO:0000313" key="1">
    <source>
        <dbReference type="EMBL" id="KAK4197315.1"/>
    </source>
</evidence>
<evidence type="ECO:0000313" key="2">
    <source>
        <dbReference type="Proteomes" id="UP001303160"/>
    </source>
</evidence>
<comment type="caution">
    <text evidence="1">The sequence shown here is derived from an EMBL/GenBank/DDBJ whole genome shotgun (WGS) entry which is preliminary data.</text>
</comment>
<proteinExistence type="predicted"/>
<keyword evidence="2" id="KW-1185">Reference proteome</keyword>
<name>A0AAN6XDA3_9PEZI</name>
<reference evidence="1" key="2">
    <citation type="submission" date="2023-05" db="EMBL/GenBank/DDBJ databases">
        <authorList>
            <consortium name="Lawrence Berkeley National Laboratory"/>
            <person name="Steindorff A."/>
            <person name="Hensen N."/>
            <person name="Bonometti L."/>
            <person name="Westerberg I."/>
            <person name="Brannstrom I.O."/>
            <person name="Guillou S."/>
            <person name="Cros-Aarteil S."/>
            <person name="Calhoun S."/>
            <person name="Haridas S."/>
            <person name="Kuo A."/>
            <person name="Mondo S."/>
            <person name="Pangilinan J."/>
            <person name="Riley R."/>
            <person name="Labutti K."/>
            <person name="Andreopoulos B."/>
            <person name="Lipzen A."/>
            <person name="Chen C."/>
            <person name="Yanf M."/>
            <person name="Daum C."/>
            <person name="Ng V."/>
            <person name="Clum A."/>
            <person name="Ohm R."/>
            <person name="Martin F."/>
            <person name="Silar P."/>
            <person name="Natvig D."/>
            <person name="Lalanne C."/>
            <person name="Gautier V."/>
            <person name="Ament-Velasquez S.L."/>
            <person name="Kruys A."/>
            <person name="Hutchinson M.I."/>
            <person name="Powell A.J."/>
            <person name="Barry K."/>
            <person name="Miller A.N."/>
            <person name="Grigoriev I.V."/>
            <person name="Debuchy R."/>
            <person name="Gladieux P."/>
            <person name="Thoren M.H."/>
            <person name="Johannesson H."/>
        </authorList>
    </citation>
    <scope>NUCLEOTIDE SEQUENCE</scope>
    <source>
        <strain evidence="1">CBS 315.58</strain>
    </source>
</reference>
<dbReference type="Proteomes" id="UP001303160">
    <property type="component" value="Unassembled WGS sequence"/>
</dbReference>
<sequence length="259" mass="28759">MAPTGRVFHPMDALLQPNELGHNDRVLRRVLGYSEAYKGDIFNRKNIPADIDDDMNVSVFLTNLPREYDEESLLAALLPHRPFDRIYATSVTPPGDNHDGSSAKIITFTRDGAERLLNFVNAGKLVIEGRVVRGRWNQIKTPAPGGAHYLSRVLLIEVSQDVLNETKIRELLQANIVCQTGKITIKQVKNNDHITIELPFCSYRAQAEAFRLLLAAEYPEAKVRFGVDPLAVGGKGVGRESAGDKWAALGSWRRGQGQC</sequence>
<dbReference type="AlphaFoldDB" id="A0AAN6XDA3"/>
<gene>
    <name evidence="1" type="ORF">QBC40DRAFT_257224</name>
</gene>
<dbReference type="EMBL" id="MU863966">
    <property type="protein sequence ID" value="KAK4197315.1"/>
    <property type="molecule type" value="Genomic_DNA"/>
</dbReference>
<reference evidence="1" key="1">
    <citation type="journal article" date="2023" name="Mol. Phylogenet. Evol.">
        <title>Genome-scale phylogeny and comparative genomics of the fungal order Sordariales.</title>
        <authorList>
            <person name="Hensen N."/>
            <person name="Bonometti L."/>
            <person name="Westerberg I."/>
            <person name="Brannstrom I.O."/>
            <person name="Guillou S."/>
            <person name="Cros-Aarteil S."/>
            <person name="Calhoun S."/>
            <person name="Haridas S."/>
            <person name="Kuo A."/>
            <person name="Mondo S."/>
            <person name="Pangilinan J."/>
            <person name="Riley R."/>
            <person name="LaButti K."/>
            <person name="Andreopoulos B."/>
            <person name="Lipzen A."/>
            <person name="Chen C."/>
            <person name="Yan M."/>
            <person name="Daum C."/>
            <person name="Ng V."/>
            <person name="Clum A."/>
            <person name="Steindorff A."/>
            <person name="Ohm R.A."/>
            <person name="Martin F."/>
            <person name="Silar P."/>
            <person name="Natvig D.O."/>
            <person name="Lalanne C."/>
            <person name="Gautier V."/>
            <person name="Ament-Velasquez S.L."/>
            <person name="Kruys A."/>
            <person name="Hutchinson M.I."/>
            <person name="Powell A.J."/>
            <person name="Barry K."/>
            <person name="Miller A.N."/>
            <person name="Grigoriev I.V."/>
            <person name="Debuchy R."/>
            <person name="Gladieux P."/>
            <person name="Hiltunen Thoren M."/>
            <person name="Johannesson H."/>
        </authorList>
    </citation>
    <scope>NUCLEOTIDE SEQUENCE</scope>
    <source>
        <strain evidence="1">CBS 315.58</strain>
    </source>
</reference>